<proteinExistence type="predicted"/>
<dbReference type="Proteomes" id="UP001469749">
    <property type="component" value="Unassembled WGS sequence"/>
</dbReference>
<keyword evidence="2" id="KW-1185">Reference proteome</keyword>
<reference evidence="1 2" key="1">
    <citation type="submission" date="2024-03" db="EMBL/GenBank/DDBJ databases">
        <title>Human intestinal bacterial collection.</title>
        <authorList>
            <person name="Pauvert C."/>
            <person name="Hitch T.C.A."/>
            <person name="Clavel T."/>
        </authorList>
    </citation>
    <scope>NUCLEOTIDE SEQUENCE [LARGE SCALE GENOMIC DNA]</scope>
    <source>
        <strain evidence="1 2">CLA-AA-H190</strain>
    </source>
</reference>
<gene>
    <name evidence="1" type="ORF">WMO25_14770</name>
</gene>
<dbReference type="RefSeq" id="WP_349085938.1">
    <property type="nucleotide sequence ID" value="NZ_JBBMEK010000246.1"/>
</dbReference>
<evidence type="ECO:0000313" key="2">
    <source>
        <dbReference type="Proteomes" id="UP001469749"/>
    </source>
</evidence>
<dbReference type="EMBL" id="JBBMEK010000246">
    <property type="protein sequence ID" value="MEQ2366328.1"/>
    <property type="molecule type" value="Genomic_DNA"/>
</dbReference>
<accession>A0ABV1B8P0</accession>
<evidence type="ECO:0000313" key="1">
    <source>
        <dbReference type="EMBL" id="MEQ2366328.1"/>
    </source>
</evidence>
<name>A0ABV1B8P0_9FIRM</name>
<organism evidence="1 2">
    <name type="scientific">Coprococcus intestinihominis</name>
    <dbReference type="NCBI Taxonomy" id="3133154"/>
    <lineage>
        <taxon>Bacteria</taxon>
        <taxon>Bacillati</taxon>
        <taxon>Bacillota</taxon>
        <taxon>Clostridia</taxon>
        <taxon>Lachnospirales</taxon>
        <taxon>Lachnospiraceae</taxon>
        <taxon>Coprococcus</taxon>
    </lineage>
</organism>
<sequence>MNKNITLLSLYASSSRYDFFILKDELQKNDSGCSVHYFLGNREAKEKNQVRSMLYEAGALKDYDSDWVGIEGFLPEEFVIEGSKTKRYLLLEPFDILFRMKWNRKNCQQFLQGYTHVVVPSSYWADKIRSCMGESEIQILRDVQLPFFEKAADQTYQQVSRAQLEERYTDLIGKKIMYINLTGQRANPERNDYTEMNMKALLDILPEDWIIVTNSLNLRFASRYLDAVYRNKFIYLSAGTMKQQLLTCADCLMSNNAYSCALFASMGRPYAIVQFSDNSFEKYMHKRSRHQMITNKENMAETVRLMINGEYPSRMVEELDMTADKSLVQEILDI</sequence>
<comment type="caution">
    <text evidence="1">The sequence shown here is derived from an EMBL/GenBank/DDBJ whole genome shotgun (WGS) entry which is preliminary data.</text>
</comment>
<protein>
    <submittedName>
        <fullName evidence="1">Uncharacterized protein</fullName>
    </submittedName>
</protein>